<keyword evidence="3 6" id="KW-0812">Transmembrane</keyword>
<dbReference type="Pfam" id="PF02687">
    <property type="entry name" value="FtsX"/>
    <property type="match status" value="1"/>
</dbReference>
<keyword evidence="4 6" id="KW-1133">Transmembrane helix</keyword>
<name>A0ABR7DJK5_9BACT</name>
<dbReference type="InterPro" id="IPR050250">
    <property type="entry name" value="Macrolide_Exporter_MacB"/>
</dbReference>
<reference evidence="9 10" key="1">
    <citation type="submission" date="2020-08" db="EMBL/GenBank/DDBJ databases">
        <title>Genome public.</title>
        <authorList>
            <person name="Liu C."/>
            <person name="Sun Q."/>
        </authorList>
    </citation>
    <scope>NUCLEOTIDE SEQUENCE [LARGE SCALE GENOMIC DNA]</scope>
    <source>
        <strain evidence="9 10">NSJ-79</strain>
    </source>
</reference>
<feature type="transmembrane region" description="Helical" evidence="6">
    <location>
        <begin position="412"/>
        <end position="433"/>
    </location>
</feature>
<keyword evidence="10" id="KW-1185">Reference proteome</keyword>
<dbReference type="EMBL" id="JACOOJ010000002">
    <property type="protein sequence ID" value="MBC5631537.1"/>
    <property type="molecule type" value="Genomic_DNA"/>
</dbReference>
<evidence type="ECO:0000256" key="5">
    <source>
        <dbReference type="ARBA" id="ARBA00023136"/>
    </source>
</evidence>
<dbReference type="InterPro" id="IPR025857">
    <property type="entry name" value="MacB_PCD"/>
</dbReference>
<dbReference type="RefSeq" id="WP_186928276.1">
    <property type="nucleotide sequence ID" value="NZ_JACOOJ010000002.1"/>
</dbReference>
<evidence type="ECO:0000259" key="7">
    <source>
        <dbReference type="Pfam" id="PF02687"/>
    </source>
</evidence>
<dbReference type="Pfam" id="PF12704">
    <property type="entry name" value="MacB_PCD"/>
    <property type="match status" value="1"/>
</dbReference>
<evidence type="ECO:0000256" key="3">
    <source>
        <dbReference type="ARBA" id="ARBA00022692"/>
    </source>
</evidence>
<evidence type="ECO:0000256" key="4">
    <source>
        <dbReference type="ARBA" id="ARBA00022989"/>
    </source>
</evidence>
<evidence type="ECO:0000256" key="6">
    <source>
        <dbReference type="SAM" id="Phobius"/>
    </source>
</evidence>
<gene>
    <name evidence="9" type="ORF">H8S65_01925</name>
</gene>
<evidence type="ECO:0000256" key="1">
    <source>
        <dbReference type="ARBA" id="ARBA00004651"/>
    </source>
</evidence>
<dbReference type="Proteomes" id="UP000651475">
    <property type="component" value="Unassembled WGS sequence"/>
</dbReference>
<dbReference type="PANTHER" id="PTHR30572:SF18">
    <property type="entry name" value="ABC-TYPE MACROLIDE FAMILY EXPORT SYSTEM PERMEASE COMPONENT 2"/>
    <property type="match status" value="1"/>
</dbReference>
<comment type="subcellular location">
    <subcellularLocation>
        <location evidence="1">Cell membrane</location>
        <topology evidence="1">Multi-pass membrane protein</topology>
    </subcellularLocation>
</comment>
<feature type="transmembrane region" description="Helical" evidence="6">
    <location>
        <begin position="303"/>
        <end position="324"/>
    </location>
</feature>
<evidence type="ECO:0000259" key="8">
    <source>
        <dbReference type="Pfam" id="PF12704"/>
    </source>
</evidence>
<dbReference type="InterPro" id="IPR003838">
    <property type="entry name" value="ABC3_permease_C"/>
</dbReference>
<evidence type="ECO:0000313" key="9">
    <source>
        <dbReference type="EMBL" id="MBC5631537.1"/>
    </source>
</evidence>
<evidence type="ECO:0000256" key="2">
    <source>
        <dbReference type="ARBA" id="ARBA00022475"/>
    </source>
</evidence>
<dbReference type="PANTHER" id="PTHR30572">
    <property type="entry name" value="MEMBRANE COMPONENT OF TRANSPORTER-RELATED"/>
    <property type="match status" value="1"/>
</dbReference>
<feature type="domain" description="ABC3 transporter permease C-terminal" evidence="7">
    <location>
        <begin position="310"/>
        <end position="440"/>
    </location>
</feature>
<organism evidence="9 10">
    <name type="scientific">Parabacteroides hominis</name>
    <dbReference type="NCBI Taxonomy" id="2763057"/>
    <lineage>
        <taxon>Bacteria</taxon>
        <taxon>Pseudomonadati</taxon>
        <taxon>Bacteroidota</taxon>
        <taxon>Bacteroidia</taxon>
        <taxon>Bacteroidales</taxon>
        <taxon>Tannerellaceae</taxon>
        <taxon>Parabacteroides</taxon>
    </lineage>
</organism>
<keyword evidence="2" id="KW-1003">Cell membrane</keyword>
<feature type="transmembrane region" description="Helical" evidence="6">
    <location>
        <begin position="21"/>
        <end position="43"/>
    </location>
</feature>
<protein>
    <submittedName>
        <fullName evidence="9">ABC transporter permease</fullName>
    </submittedName>
</protein>
<evidence type="ECO:0000313" key="10">
    <source>
        <dbReference type="Proteomes" id="UP000651475"/>
    </source>
</evidence>
<sequence>MYKQYLRQAWQLMKQNRFFSAVYIIGTGLAISMVMVMAIAYHIRTANMAPEVHRDRMLYVSFLEYAKDKSTSSFFFSARSAKECLLSLQTAEEVAVTTDPTIMSILAGESYARLSGTGDPYKVVMMGTNDGFWRIFDFTFIDGRPFGEPEFQSALPRAVISSSLARKIFSRTDVSGQAFLLDDVEYIVSGVVEDVSYITPAVVADLWVPYSCLPTVMETGNSEREASLGFLVGCILPARGVSEEEVAHELDEQIRLYNSTLRDGKIRLMNGLEAHGRHVVSQFAGGSIGSGASGANGMNPVNVLYFVFFLLILLFLLVPAINLSGLNASHMQDRIAELGVRKAFGARRTGLFMQILIENMVLMLPGGLVGLLFSYLLILLFRNLLLVPGVFVMMMGGANIDLTPGMMLNLPVFGYAFLVCLVLNFLSSSIPVWRAVRVNIIDAINS</sequence>
<feature type="domain" description="MacB-like periplasmic core" evidence="8">
    <location>
        <begin position="21"/>
        <end position="249"/>
    </location>
</feature>
<accession>A0ABR7DJK5</accession>
<comment type="caution">
    <text evidence="9">The sequence shown here is derived from an EMBL/GenBank/DDBJ whole genome shotgun (WGS) entry which is preliminary data.</text>
</comment>
<keyword evidence="5 6" id="KW-0472">Membrane</keyword>
<proteinExistence type="predicted"/>